<keyword evidence="4" id="KW-0560">Oxidoreductase</keyword>
<sequence>MSKPQDRHAGLCAPLSLGGKTAPNRFVFAAHQTNFATHNRFTERHVAYYETRAAGGAGTIVLEGSVVHPSDWPYEYAIFGYETAWWTVIAKSQMRCIATVCWRWRT</sequence>
<dbReference type="EMBL" id="SPMZ01000014">
    <property type="protein sequence ID" value="NMQ18608.1"/>
    <property type="molecule type" value="Genomic_DNA"/>
</dbReference>
<dbReference type="Gene3D" id="3.20.20.70">
    <property type="entry name" value="Aldolase class I"/>
    <property type="match status" value="1"/>
</dbReference>
<keyword evidence="2" id="KW-0285">Flavoprotein</keyword>
<organism evidence="5 6">
    <name type="scientific">Candidatus Competibacter phosphatis</name>
    <dbReference type="NCBI Taxonomy" id="221280"/>
    <lineage>
        <taxon>Bacteria</taxon>
        <taxon>Pseudomonadati</taxon>
        <taxon>Pseudomonadota</taxon>
        <taxon>Gammaproteobacteria</taxon>
        <taxon>Candidatus Competibacteraceae</taxon>
        <taxon>Candidatus Competibacter</taxon>
    </lineage>
</organism>
<dbReference type="InterPro" id="IPR051793">
    <property type="entry name" value="NADH:flavin_oxidoreductase"/>
</dbReference>
<evidence type="ECO:0000313" key="5">
    <source>
        <dbReference type="EMBL" id="NMQ18608.1"/>
    </source>
</evidence>
<comment type="cofactor">
    <cofactor evidence="1">
        <name>FMN</name>
        <dbReference type="ChEBI" id="CHEBI:58210"/>
    </cofactor>
</comment>
<dbReference type="RefSeq" id="WP_169247865.1">
    <property type="nucleotide sequence ID" value="NZ_SPMZ01000014.1"/>
</dbReference>
<evidence type="ECO:0000256" key="1">
    <source>
        <dbReference type="ARBA" id="ARBA00001917"/>
    </source>
</evidence>
<proteinExistence type="predicted"/>
<gene>
    <name evidence="5" type="ORF">E4P82_04965</name>
</gene>
<accession>A0ABX1TGV0</accession>
<comment type="caution">
    <text evidence="5">The sequence shown here is derived from an EMBL/GenBank/DDBJ whole genome shotgun (WGS) entry which is preliminary data.</text>
</comment>
<evidence type="ECO:0000256" key="4">
    <source>
        <dbReference type="ARBA" id="ARBA00023002"/>
    </source>
</evidence>
<dbReference type="PANTHER" id="PTHR42917:SF2">
    <property type="entry name" value="2,4-DIENOYL-COA REDUCTASE [(2E)-ENOYL-COA-PRODUCING]"/>
    <property type="match status" value="1"/>
</dbReference>
<dbReference type="InterPro" id="IPR013785">
    <property type="entry name" value="Aldolase_TIM"/>
</dbReference>
<keyword evidence="3" id="KW-0288">FMN</keyword>
<evidence type="ECO:0000256" key="3">
    <source>
        <dbReference type="ARBA" id="ARBA00022643"/>
    </source>
</evidence>
<name>A0ABX1TGV0_9GAMM</name>
<dbReference type="Proteomes" id="UP000760480">
    <property type="component" value="Unassembled WGS sequence"/>
</dbReference>
<dbReference type="SUPFAM" id="SSF51395">
    <property type="entry name" value="FMN-linked oxidoreductases"/>
    <property type="match status" value="1"/>
</dbReference>
<reference evidence="5 6" key="1">
    <citation type="submission" date="2019-03" db="EMBL/GenBank/DDBJ databases">
        <title>Metabolic reconstructions from genomes of highly enriched 'Candidatus Accumulibacter' and 'Candidatus Competibacter' bioreactor populations.</title>
        <authorList>
            <person name="Annavajhala M.K."/>
            <person name="Welles L."/>
            <person name="Abbas B."/>
            <person name="Sorokin D."/>
            <person name="Park H."/>
            <person name="Van Loosdrecht M."/>
            <person name="Chandran K."/>
        </authorList>
    </citation>
    <scope>NUCLEOTIDE SEQUENCE [LARGE SCALE GENOMIC DNA]</scope>
    <source>
        <strain evidence="5 6">SBR_G</strain>
    </source>
</reference>
<keyword evidence="6" id="KW-1185">Reference proteome</keyword>
<dbReference type="PANTHER" id="PTHR42917">
    <property type="entry name" value="2,4-DIENOYL-COA REDUCTASE"/>
    <property type="match status" value="1"/>
</dbReference>
<evidence type="ECO:0000256" key="2">
    <source>
        <dbReference type="ARBA" id="ARBA00022630"/>
    </source>
</evidence>
<protein>
    <recommendedName>
        <fullName evidence="7">NADH:flavin oxidoreductase/NADH oxidase N-terminal domain-containing protein</fullName>
    </recommendedName>
</protein>
<evidence type="ECO:0008006" key="7">
    <source>
        <dbReference type="Google" id="ProtNLM"/>
    </source>
</evidence>
<evidence type="ECO:0000313" key="6">
    <source>
        <dbReference type="Proteomes" id="UP000760480"/>
    </source>
</evidence>